<dbReference type="GO" id="GO:0006352">
    <property type="term" value="P:DNA-templated transcription initiation"/>
    <property type="evidence" value="ECO:0007669"/>
    <property type="project" value="InterPro"/>
</dbReference>
<comment type="caution">
    <text evidence="6">The sequence shown here is derived from an EMBL/GenBank/DDBJ whole genome shotgun (WGS) entry which is preliminary data.</text>
</comment>
<dbReference type="InterPro" id="IPR037171">
    <property type="entry name" value="NagB/RpiA_transferase-like"/>
</dbReference>
<proteinExistence type="inferred from homology"/>
<name>A0A558IRV9_9CORY</name>
<keyword evidence="2" id="KW-0805">Transcription regulation</keyword>
<comment type="similarity">
    <text evidence="1">Belongs to the SorC transcriptional regulatory family.</text>
</comment>
<dbReference type="SUPFAM" id="SSF100950">
    <property type="entry name" value="NagB/RpiA/CoA transferase-like"/>
    <property type="match status" value="1"/>
</dbReference>
<protein>
    <submittedName>
        <fullName evidence="6">Sugar-binding transcriptional regulator</fullName>
    </submittedName>
</protein>
<dbReference type="InterPro" id="IPR013324">
    <property type="entry name" value="RNA_pol_sigma_r3/r4-like"/>
</dbReference>
<evidence type="ECO:0000256" key="1">
    <source>
        <dbReference type="ARBA" id="ARBA00010466"/>
    </source>
</evidence>
<dbReference type="Proteomes" id="UP000320648">
    <property type="component" value="Unassembled WGS sequence"/>
</dbReference>
<dbReference type="InterPro" id="IPR007324">
    <property type="entry name" value="Sugar-bd_dom_put"/>
</dbReference>
<dbReference type="PANTHER" id="PTHR34294">
    <property type="entry name" value="TRANSCRIPTIONAL REGULATOR-RELATED"/>
    <property type="match status" value="1"/>
</dbReference>
<evidence type="ECO:0000313" key="6">
    <source>
        <dbReference type="EMBL" id="TVU84121.1"/>
    </source>
</evidence>
<keyword evidence="4" id="KW-0804">Transcription</keyword>
<dbReference type="InterPro" id="IPR036388">
    <property type="entry name" value="WH-like_DNA-bd_sf"/>
</dbReference>
<dbReference type="GO" id="GO:0003677">
    <property type="term" value="F:DNA binding"/>
    <property type="evidence" value="ECO:0007669"/>
    <property type="project" value="UniProtKB-KW"/>
</dbReference>
<dbReference type="Gene3D" id="1.10.10.10">
    <property type="entry name" value="Winged helix-like DNA-binding domain superfamily/Winged helix DNA-binding domain"/>
    <property type="match status" value="1"/>
</dbReference>
<organism evidence="6 7">
    <name type="scientific">Corynebacterium aurimucosum</name>
    <dbReference type="NCBI Taxonomy" id="169292"/>
    <lineage>
        <taxon>Bacteria</taxon>
        <taxon>Bacillati</taxon>
        <taxon>Actinomycetota</taxon>
        <taxon>Actinomycetes</taxon>
        <taxon>Mycobacteriales</taxon>
        <taxon>Corynebacteriaceae</taxon>
        <taxon>Corynebacterium</taxon>
    </lineage>
</organism>
<dbReference type="PANTHER" id="PTHR34294:SF1">
    <property type="entry name" value="TRANSCRIPTIONAL REGULATOR LSRR"/>
    <property type="match status" value="1"/>
</dbReference>
<dbReference type="GO" id="GO:0003700">
    <property type="term" value="F:DNA-binding transcription factor activity"/>
    <property type="evidence" value="ECO:0007669"/>
    <property type="project" value="InterPro"/>
</dbReference>
<evidence type="ECO:0000256" key="3">
    <source>
        <dbReference type="ARBA" id="ARBA00023125"/>
    </source>
</evidence>
<gene>
    <name evidence="6" type="ORF">FQN05_06530</name>
</gene>
<accession>A0A558IRV9</accession>
<reference evidence="6 7" key="1">
    <citation type="submission" date="2019-07" db="EMBL/GenBank/DDBJ databases">
        <title>Draft genome of C. aurimucosum strain 15-4290.</title>
        <authorList>
            <person name="Pacheco L.G.C."/>
            <person name="Aguiar E.R.G.R."/>
            <person name="Navas J."/>
            <person name="Santos C.S."/>
            <person name="Rocha D.J.P.G."/>
        </authorList>
    </citation>
    <scope>NUCLEOTIDE SEQUENCE [LARGE SCALE GENOMIC DNA]</scope>
    <source>
        <strain evidence="6 7">15-4290</strain>
    </source>
</reference>
<evidence type="ECO:0000259" key="5">
    <source>
        <dbReference type="Pfam" id="PF04198"/>
    </source>
</evidence>
<keyword evidence="3" id="KW-0238">DNA-binding</keyword>
<dbReference type="InterPro" id="IPR051054">
    <property type="entry name" value="SorC_transcr_regulators"/>
</dbReference>
<sequence>MEARDFQAIDAAKLYYLSDKSQSEVAKELGVSRPTVSKLLATAREKGFVRITIVDPRESGSTVGAQLKEAFGLSAVQVAPGPSGISGEEVDSLGRLGAQVLQSLVKDGDSVGVSWGNTMYAIARHLEVQNVHGVEIVQLKGGMSHSERATNDFETIDLFCRAFHAHARLLPLPAVFRSAEVKRLVEDEPHIAGVMERGRLADVVVFTVGAARPESMLFQLGYFSDADRKRILSTAVGDICSRWVDRSGRVCVPDVDARTVGIGLQDLKLRPVRLLVAGGLDKAEAILVALREGYVTHLVIDQGTAEKVLLLARM</sequence>
<dbReference type="GO" id="GO:0030246">
    <property type="term" value="F:carbohydrate binding"/>
    <property type="evidence" value="ECO:0007669"/>
    <property type="project" value="InterPro"/>
</dbReference>
<dbReference type="EMBL" id="VMTX01000007">
    <property type="protein sequence ID" value="TVU84121.1"/>
    <property type="molecule type" value="Genomic_DNA"/>
</dbReference>
<dbReference type="Gene3D" id="3.40.50.1360">
    <property type="match status" value="1"/>
</dbReference>
<dbReference type="Pfam" id="PF04198">
    <property type="entry name" value="Sugar-bind"/>
    <property type="match status" value="1"/>
</dbReference>
<dbReference type="SUPFAM" id="SSF88659">
    <property type="entry name" value="Sigma3 and sigma4 domains of RNA polymerase sigma factors"/>
    <property type="match status" value="1"/>
</dbReference>
<evidence type="ECO:0000256" key="4">
    <source>
        <dbReference type="ARBA" id="ARBA00023163"/>
    </source>
</evidence>
<feature type="domain" description="Sugar-binding" evidence="5">
    <location>
        <begin position="63"/>
        <end position="309"/>
    </location>
</feature>
<evidence type="ECO:0000313" key="7">
    <source>
        <dbReference type="Proteomes" id="UP000320648"/>
    </source>
</evidence>
<evidence type="ECO:0000256" key="2">
    <source>
        <dbReference type="ARBA" id="ARBA00023015"/>
    </source>
</evidence>
<dbReference type="AlphaFoldDB" id="A0A558IRV9"/>